<evidence type="ECO:0000313" key="1">
    <source>
        <dbReference type="EMBL" id="GAN06485.1"/>
    </source>
</evidence>
<dbReference type="EMBL" id="DF836414">
    <property type="protein sequence ID" value="GAN06485.1"/>
    <property type="molecule type" value="Genomic_DNA"/>
</dbReference>
<keyword evidence="2" id="KW-1185">Reference proteome</keyword>
<proteinExistence type="predicted"/>
<name>A0A0C9LVB5_9FUNG</name>
<evidence type="ECO:0000313" key="2">
    <source>
        <dbReference type="Proteomes" id="UP000053815"/>
    </source>
</evidence>
<dbReference type="Proteomes" id="UP000053815">
    <property type="component" value="Unassembled WGS sequence"/>
</dbReference>
<gene>
    <name evidence="1" type="ORF">MAM1_0125d05969</name>
</gene>
<reference evidence="1" key="1">
    <citation type="submission" date="2014-09" db="EMBL/GenBank/DDBJ databases">
        <title>Draft genome sequence of an oleaginous Mucoromycotina fungus Mucor ambiguus NBRC6742.</title>
        <authorList>
            <person name="Takeda I."/>
            <person name="Yamane N."/>
            <person name="Morita T."/>
            <person name="Tamano K."/>
            <person name="Machida M."/>
            <person name="Baker S."/>
            <person name="Koike H."/>
        </authorList>
    </citation>
    <scope>NUCLEOTIDE SEQUENCE</scope>
    <source>
        <strain evidence="1">NBRC 6742</strain>
    </source>
</reference>
<dbReference type="AlphaFoldDB" id="A0A0C9LVB5"/>
<organism evidence="1">
    <name type="scientific">Mucor ambiguus</name>
    <dbReference type="NCBI Taxonomy" id="91626"/>
    <lineage>
        <taxon>Eukaryota</taxon>
        <taxon>Fungi</taxon>
        <taxon>Fungi incertae sedis</taxon>
        <taxon>Mucoromycota</taxon>
        <taxon>Mucoromycotina</taxon>
        <taxon>Mucoromycetes</taxon>
        <taxon>Mucorales</taxon>
        <taxon>Mucorineae</taxon>
        <taxon>Mucoraceae</taxon>
        <taxon>Mucor</taxon>
    </lineage>
</organism>
<protein>
    <submittedName>
        <fullName evidence="1">Uncharacterized protein</fullName>
    </submittedName>
</protein>
<accession>A0A0C9LVB5</accession>
<sequence>MVPIETIIKECGHHVNIPLNIATNLSFEDEDEGNTVDIKADDNGTANTVEAKVINGHAEQEAIYQVMLPYLQLQNTTKFGHI</sequence>